<reference evidence="4" key="1">
    <citation type="submission" date="2022-10" db="EMBL/GenBank/DDBJ databases">
        <title>Genome assembly of Pristionchus species.</title>
        <authorList>
            <person name="Yoshida K."/>
            <person name="Sommer R.J."/>
        </authorList>
    </citation>
    <scope>NUCLEOTIDE SEQUENCE [LARGE SCALE GENOMIC DNA]</scope>
    <source>
        <strain evidence="4">RS5460</strain>
    </source>
</reference>
<dbReference type="Pfam" id="PF03803">
    <property type="entry name" value="Scramblase"/>
    <property type="match status" value="1"/>
</dbReference>
<dbReference type="GO" id="GO:0005886">
    <property type="term" value="C:plasma membrane"/>
    <property type="evidence" value="ECO:0007669"/>
    <property type="project" value="TreeGrafter"/>
</dbReference>
<comment type="similarity">
    <text evidence="1 2">Belongs to the phospholipid scramblase family.</text>
</comment>
<keyword evidence="2" id="KW-0106">Calcium</keyword>
<dbReference type="InterPro" id="IPR005552">
    <property type="entry name" value="Scramblase"/>
</dbReference>
<dbReference type="Proteomes" id="UP001328107">
    <property type="component" value="Unassembled WGS sequence"/>
</dbReference>
<dbReference type="PANTHER" id="PTHR23248:SF9">
    <property type="entry name" value="PHOSPHOLIPID SCRAMBLASE"/>
    <property type="match status" value="1"/>
</dbReference>
<keyword evidence="2" id="KW-0449">Lipoprotein</keyword>
<comment type="caution">
    <text evidence="3">The sequence shown here is derived from an EMBL/GenBank/DDBJ whole genome shotgun (WGS) entry which is preliminary data.</text>
</comment>
<comment type="function">
    <text evidence="2">May mediate accelerated ATP-independent bidirectional transbilayer migration of phospholipids upon binding calcium ions that results in a loss of phospholipid asymmetry in the plasma membrane.</text>
</comment>
<keyword evidence="4" id="KW-1185">Reference proteome</keyword>
<gene>
    <name evidence="3" type="ORF">PMAYCL1PPCAC_21643</name>
</gene>
<dbReference type="PANTHER" id="PTHR23248">
    <property type="entry name" value="PHOSPHOLIPID SCRAMBLASE-RELATED"/>
    <property type="match status" value="1"/>
</dbReference>
<comment type="cofactor">
    <cofactor evidence="2">
        <name>Ca(2+)</name>
        <dbReference type="ChEBI" id="CHEBI:29108"/>
    </cofactor>
</comment>
<evidence type="ECO:0000256" key="1">
    <source>
        <dbReference type="ARBA" id="ARBA00005350"/>
    </source>
</evidence>
<evidence type="ECO:0000256" key="2">
    <source>
        <dbReference type="RuleBase" id="RU363116"/>
    </source>
</evidence>
<proteinExistence type="inferred from homology"/>
<name>A0AAN5I451_9BILA</name>
<dbReference type="EMBL" id="BTRK01000005">
    <property type="protein sequence ID" value="GMR51448.1"/>
    <property type="molecule type" value="Genomic_DNA"/>
</dbReference>
<feature type="non-terminal residue" evidence="3">
    <location>
        <position position="1"/>
    </location>
</feature>
<protein>
    <recommendedName>
        <fullName evidence="2">Phospholipid scramblase</fullName>
    </recommendedName>
</protein>
<evidence type="ECO:0000313" key="4">
    <source>
        <dbReference type="Proteomes" id="UP001328107"/>
    </source>
</evidence>
<feature type="non-terminal residue" evidence="3">
    <location>
        <position position="284"/>
    </location>
</feature>
<organism evidence="3 4">
    <name type="scientific">Pristionchus mayeri</name>
    <dbReference type="NCBI Taxonomy" id="1317129"/>
    <lineage>
        <taxon>Eukaryota</taxon>
        <taxon>Metazoa</taxon>
        <taxon>Ecdysozoa</taxon>
        <taxon>Nematoda</taxon>
        <taxon>Chromadorea</taxon>
        <taxon>Rhabditida</taxon>
        <taxon>Rhabditina</taxon>
        <taxon>Diplogasteromorpha</taxon>
        <taxon>Diplogasteroidea</taxon>
        <taxon>Neodiplogasteridae</taxon>
        <taxon>Pristionchus</taxon>
    </lineage>
</organism>
<accession>A0AAN5I451</accession>
<sequence>LYFRMAYNNEMYTNAPPTAVIQAPYASYQPGAGASPIVLQPGAPQLPQYWVAVPSFSLPNCPPGLEFLHGREKVIIKEQQRLVEFLVGVELPNQYSIQTPTGEQIYCMAEEPRYLQAEVMGGNRGYKMQVIDGYRRIAFTIRRPLQFCKCACCACCECCQRESMVEGSGMVFGSMHTRQSCTSTALTIKDEVGKEIIHIDGPCCCSYCCSSADFVLKSATNRATVGHIKRKWKGCLRSTYSKANEFHIEFPADMDVRTKANIIGACIMIDFEQFEKSKHNRETG</sequence>
<keyword evidence="2" id="KW-0564">Palmitate</keyword>
<dbReference type="GO" id="GO:0017128">
    <property type="term" value="F:phospholipid scramblase activity"/>
    <property type="evidence" value="ECO:0007669"/>
    <property type="project" value="InterPro"/>
</dbReference>
<dbReference type="AlphaFoldDB" id="A0AAN5I451"/>
<evidence type="ECO:0000313" key="3">
    <source>
        <dbReference type="EMBL" id="GMR51448.1"/>
    </source>
</evidence>